<evidence type="ECO:0000259" key="5">
    <source>
        <dbReference type="Pfam" id="PF13657"/>
    </source>
</evidence>
<gene>
    <name evidence="6" type="ORF">H9815_01775</name>
</gene>
<evidence type="ECO:0000256" key="1">
    <source>
        <dbReference type="ARBA" id="ARBA00010164"/>
    </source>
</evidence>
<dbReference type="Pfam" id="PF07804">
    <property type="entry name" value="HipA_C"/>
    <property type="match status" value="1"/>
</dbReference>
<evidence type="ECO:0000313" key="6">
    <source>
        <dbReference type="EMBL" id="HIZ34479.1"/>
    </source>
</evidence>
<feature type="domain" description="HipA N-terminal subdomain 1" evidence="5">
    <location>
        <begin position="15"/>
        <end position="111"/>
    </location>
</feature>
<dbReference type="InterPro" id="IPR052028">
    <property type="entry name" value="HipA_Ser/Thr_kinase"/>
</dbReference>
<sequence>MITGADPRQVRTAVVMKNGQRAATLTREDDAITFRYEGDYLGSSGPAVATTLPLTETPRITRGGAVPAYFANLLPEGRRLTALRHAVKTSADDELSLLLAVGSDPVGDVQVVAGDAPAGSQDGPPEPDQAEVADFATIDFDDLLAGAGIGDPAALAGVQDKVSGRMLTLPLSHGGRRHFLKFEVPEFPRVVDNEAYFLTLARRLRHPVTRARVVHDRVGRAGLLVTRFDREVGPSGQVRALAVEDAAQLLDIHPAQKYTVTSEAIATRIGAVCAARPVALRAVLQQLLFAWLTGNGDLHAKNISVLASGAEWRVAPIYDVPSTAAYGDSTAALPLAGRRANLSLRAFQEFADAVGLPARAATATIAEVLSATEPAIAEVENGPDWLETRARRDLLRVLRRRRRDLGG</sequence>
<comment type="caution">
    <text evidence="6">The sequence shown here is derived from an EMBL/GenBank/DDBJ whole genome shotgun (WGS) entry which is preliminary data.</text>
</comment>
<proteinExistence type="inferred from homology"/>
<dbReference type="Proteomes" id="UP000824037">
    <property type="component" value="Unassembled WGS sequence"/>
</dbReference>
<dbReference type="PANTHER" id="PTHR37419:SF1">
    <property type="entry name" value="SERINE_THREONINE-PROTEIN KINASE TOXIN HIPA"/>
    <property type="match status" value="1"/>
</dbReference>
<dbReference type="AlphaFoldDB" id="A0A9D2J3L6"/>
<name>A0A9D2J3L6_9MICO</name>
<dbReference type="EMBL" id="DXBY01000035">
    <property type="protein sequence ID" value="HIZ34479.1"/>
    <property type="molecule type" value="Genomic_DNA"/>
</dbReference>
<dbReference type="PANTHER" id="PTHR37419">
    <property type="entry name" value="SERINE/THREONINE-PROTEIN KINASE TOXIN HIPA"/>
    <property type="match status" value="1"/>
</dbReference>
<dbReference type="GO" id="GO:0005829">
    <property type="term" value="C:cytosol"/>
    <property type="evidence" value="ECO:0007669"/>
    <property type="project" value="TreeGrafter"/>
</dbReference>
<evidence type="ECO:0000313" key="7">
    <source>
        <dbReference type="Proteomes" id="UP000824037"/>
    </source>
</evidence>
<dbReference type="Pfam" id="PF13657">
    <property type="entry name" value="Couple_hipA"/>
    <property type="match status" value="1"/>
</dbReference>
<evidence type="ECO:0000259" key="4">
    <source>
        <dbReference type="Pfam" id="PF07804"/>
    </source>
</evidence>
<reference evidence="6" key="1">
    <citation type="journal article" date="2021" name="PeerJ">
        <title>Extensive microbial diversity within the chicken gut microbiome revealed by metagenomics and culture.</title>
        <authorList>
            <person name="Gilroy R."/>
            <person name="Ravi A."/>
            <person name="Getino M."/>
            <person name="Pursley I."/>
            <person name="Horton D.L."/>
            <person name="Alikhan N.F."/>
            <person name="Baker D."/>
            <person name="Gharbi K."/>
            <person name="Hall N."/>
            <person name="Watson M."/>
            <person name="Adriaenssens E.M."/>
            <person name="Foster-Nyarko E."/>
            <person name="Jarju S."/>
            <person name="Secka A."/>
            <person name="Antonio M."/>
            <person name="Oren A."/>
            <person name="Chaudhuri R.R."/>
            <person name="La Ragione R."/>
            <person name="Hildebrand F."/>
            <person name="Pallen M.J."/>
        </authorList>
    </citation>
    <scope>NUCLEOTIDE SEQUENCE</scope>
    <source>
        <strain evidence="6">ChiGjej4B4-7305</strain>
    </source>
</reference>
<accession>A0A9D2J3L6</accession>
<organism evidence="6 7">
    <name type="scientific">Candidatus Ruania gallistercoris</name>
    <dbReference type="NCBI Taxonomy" id="2838746"/>
    <lineage>
        <taxon>Bacteria</taxon>
        <taxon>Bacillati</taxon>
        <taxon>Actinomycetota</taxon>
        <taxon>Actinomycetes</taxon>
        <taxon>Micrococcales</taxon>
        <taxon>Ruaniaceae</taxon>
        <taxon>Ruania</taxon>
    </lineage>
</organism>
<evidence type="ECO:0000256" key="3">
    <source>
        <dbReference type="ARBA" id="ARBA00022777"/>
    </source>
</evidence>
<evidence type="ECO:0000256" key="2">
    <source>
        <dbReference type="ARBA" id="ARBA00022679"/>
    </source>
</evidence>
<dbReference type="NCBIfam" id="TIGR03071">
    <property type="entry name" value="couple_hipA"/>
    <property type="match status" value="1"/>
</dbReference>
<protein>
    <submittedName>
        <fullName evidence="6">HipA domain-containing protein</fullName>
    </submittedName>
</protein>
<reference evidence="6" key="2">
    <citation type="submission" date="2021-04" db="EMBL/GenBank/DDBJ databases">
        <authorList>
            <person name="Gilroy R."/>
        </authorList>
    </citation>
    <scope>NUCLEOTIDE SEQUENCE</scope>
    <source>
        <strain evidence="6">ChiGjej4B4-7305</strain>
    </source>
</reference>
<dbReference type="InterPro" id="IPR012893">
    <property type="entry name" value="HipA-like_C"/>
</dbReference>
<comment type="similarity">
    <text evidence="1">Belongs to the HipA Ser/Thr kinase family.</text>
</comment>
<feature type="domain" description="HipA-like C-terminal" evidence="4">
    <location>
        <begin position="154"/>
        <end position="373"/>
    </location>
</feature>
<keyword evidence="2" id="KW-0808">Transferase</keyword>
<keyword evidence="3" id="KW-0418">Kinase</keyword>
<dbReference type="InterPro" id="IPR017508">
    <property type="entry name" value="HipA_N1"/>
</dbReference>
<dbReference type="GO" id="GO:0004674">
    <property type="term" value="F:protein serine/threonine kinase activity"/>
    <property type="evidence" value="ECO:0007669"/>
    <property type="project" value="TreeGrafter"/>
</dbReference>